<protein>
    <submittedName>
        <fullName evidence="2">Uncharacterized protein</fullName>
    </submittedName>
</protein>
<sequence>MTFAPATHTSLVCTQLALFFLFSTIFKICFGLFWITQPSSNLQRGSRQ</sequence>
<feature type="transmembrane region" description="Helical" evidence="1">
    <location>
        <begin position="16"/>
        <end position="35"/>
    </location>
</feature>
<dbReference type="EMBL" id="GBXM01022209">
    <property type="protein sequence ID" value="JAH86368.1"/>
    <property type="molecule type" value="Transcribed_RNA"/>
</dbReference>
<proteinExistence type="predicted"/>
<organism evidence="2">
    <name type="scientific">Anguilla anguilla</name>
    <name type="common">European freshwater eel</name>
    <name type="synonym">Muraena anguilla</name>
    <dbReference type="NCBI Taxonomy" id="7936"/>
    <lineage>
        <taxon>Eukaryota</taxon>
        <taxon>Metazoa</taxon>
        <taxon>Chordata</taxon>
        <taxon>Craniata</taxon>
        <taxon>Vertebrata</taxon>
        <taxon>Euteleostomi</taxon>
        <taxon>Actinopterygii</taxon>
        <taxon>Neopterygii</taxon>
        <taxon>Teleostei</taxon>
        <taxon>Anguilliformes</taxon>
        <taxon>Anguillidae</taxon>
        <taxon>Anguilla</taxon>
    </lineage>
</organism>
<keyword evidence="1" id="KW-1133">Transmembrane helix</keyword>
<reference evidence="2" key="2">
    <citation type="journal article" date="2015" name="Fish Shellfish Immunol.">
        <title>Early steps in the European eel (Anguilla anguilla)-Vibrio vulnificus interaction in the gills: Role of the RtxA13 toxin.</title>
        <authorList>
            <person name="Callol A."/>
            <person name="Pajuelo D."/>
            <person name="Ebbesson L."/>
            <person name="Teles M."/>
            <person name="MacKenzie S."/>
            <person name="Amaro C."/>
        </authorList>
    </citation>
    <scope>NUCLEOTIDE SEQUENCE</scope>
</reference>
<evidence type="ECO:0000256" key="1">
    <source>
        <dbReference type="SAM" id="Phobius"/>
    </source>
</evidence>
<keyword evidence="1" id="KW-0812">Transmembrane</keyword>
<reference evidence="2" key="1">
    <citation type="submission" date="2014-11" db="EMBL/GenBank/DDBJ databases">
        <authorList>
            <person name="Amaro Gonzalez C."/>
        </authorList>
    </citation>
    <scope>NUCLEOTIDE SEQUENCE</scope>
</reference>
<keyword evidence="1" id="KW-0472">Membrane</keyword>
<evidence type="ECO:0000313" key="2">
    <source>
        <dbReference type="EMBL" id="JAH86368.1"/>
    </source>
</evidence>
<name>A0A0E9WA63_ANGAN</name>
<accession>A0A0E9WA63</accession>
<dbReference type="AlphaFoldDB" id="A0A0E9WA63"/>